<keyword evidence="1" id="KW-0805">Transcription regulation</keyword>
<dbReference type="SUPFAM" id="SSF46689">
    <property type="entry name" value="Homeodomain-like"/>
    <property type="match status" value="2"/>
</dbReference>
<gene>
    <name evidence="5" type="ORF">ACH46_09300</name>
</gene>
<dbReference type="SUPFAM" id="SSF52317">
    <property type="entry name" value="Class I glutamine amidotransferase-like"/>
    <property type="match status" value="1"/>
</dbReference>
<organism evidence="5 6">
    <name type="scientific">Gordonia phthalatica</name>
    <dbReference type="NCBI Taxonomy" id="1136941"/>
    <lineage>
        <taxon>Bacteria</taxon>
        <taxon>Bacillati</taxon>
        <taxon>Actinomycetota</taxon>
        <taxon>Actinomycetes</taxon>
        <taxon>Mycobacteriales</taxon>
        <taxon>Gordoniaceae</taxon>
        <taxon>Gordonia</taxon>
    </lineage>
</organism>
<dbReference type="PATRIC" id="fig|1136941.3.peg.1896"/>
<dbReference type="PRINTS" id="PR00032">
    <property type="entry name" value="HTHARAC"/>
</dbReference>
<reference evidence="5 6" key="2">
    <citation type="journal article" date="2017" name="Int. J. Syst. Evol. Microbiol.">
        <title>Gordonia phthalatica sp. nov., a di-n-butyl phthalate-degrading bacterium isolated from activated sludge.</title>
        <authorList>
            <person name="Jin D."/>
            <person name="Kong X."/>
            <person name="Jia M."/>
            <person name="Yu X."/>
            <person name="Wang X."/>
            <person name="Zhuang X."/>
            <person name="Deng Y."/>
            <person name="Bai Z."/>
        </authorList>
    </citation>
    <scope>NUCLEOTIDE SEQUENCE [LARGE SCALE GENOMIC DNA]</scope>
    <source>
        <strain evidence="5 6">QH-11</strain>
    </source>
</reference>
<evidence type="ECO:0000256" key="3">
    <source>
        <dbReference type="ARBA" id="ARBA00023163"/>
    </source>
</evidence>
<dbReference type="PROSITE" id="PS00041">
    <property type="entry name" value="HTH_ARAC_FAMILY_1"/>
    <property type="match status" value="1"/>
</dbReference>
<evidence type="ECO:0000313" key="5">
    <source>
        <dbReference type="EMBL" id="ALG84656.1"/>
    </source>
</evidence>
<evidence type="ECO:0000313" key="6">
    <source>
        <dbReference type="Proteomes" id="UP000063789"/>
    </source>
</evidence>
<dbReference type="SMART" id="SM00342">
    <property type="entry name" value="HTH_ARAC"/>
    <property type="match status" value="1"/>
</dbReference>
<dbReference type="PROSITE" id="PS01124">
    <property type="entry name" value="HTH_ARAC_FAMILY_2"/>
    <property type="match status" value="1"/>
</dbReference>
<dbReference type="Proteomes" id="UP000063789">
    <property type="component" value="Chromosome"/>
</dbReference>
<sequence length="337" mass="36999">MARNGSAQDRGSGAVVPRTVGEIGLVQYRDCQESAIHGLADIFRVASDYASAIENPASIRVSTWSIADAASGPAVVCTSDTQPESEHRIDHVILPPSLRVPELMEADERLSAWIRDQRAGGTVPCAVCAGVFVLAETGLLDGRSATTHWAFADELAAKFPAISVDADRMVIDDVDIVTAAGILAWVDLGLTLVERYLGPAIMLRTARFILADPPRRTQATYREFNPNLRHGDTEVLVAQHHVHTHYAEPMPLNRLAELAGIAPRTLQRRFKSATTMAPTEYIQAVRLAKAREELELTTRSVEQIARGVGYEDVSTFRRIFKRTTNLTPGQYREKFGV</sequence>
<dbReference type="InterPro" id="IPR020449">
    <property type="entry name" value="Tscrpt_reg_AraC-type_HTH"/>
</dbReference>
<dbReference type="RefSeq" id="WP_062392652.1">
    <property type="nucleotide sequence ID" value="NZ_CP011853.1"/>
</dbReference>
<dbReference type="Pfam" id="PF12833">
    <property type="entry name" value="HTH_18"/>
    <property type="match status" value="1"/>
</dbReference>
<dbReference type="CDD" id="cd03138">
    <property type="entry name" value="GATase1_AraC_2"/>
    <property type="match status" value="1"/>
</dbReference>
<evidence type="ECO:0000259" key="4">
    <source>
        <dbReference type="PROSITE" id="PS01124"/>
    </source>
</evidence>
<dbReference type="PANTHER" id="PTHR43130">
    <property type="entry name" value="ARAC-FAMILY TRANSCRIPTIONAL REGULATOR"/>
    <property type="match status" value="1"/>
</dbReference>
<dbReference type="InterPro" id="IPR029062">
    <property type="entry name" value="Class_I_gatase-like"/>
</dbReference>
<dbReference type="InterPro" id="IPR018060">
    <property type="entry name" value="HTH_AraC"/>
</dbReference>
<dbReference type="GO" id="GO:0003700">
    <property type="term" value="F:DNA-binding transcription factor activity"/>
    <property type="evidence" value="ECO:0007669"/>
    <property type="project" value="InterPro"/>
</dbReference>
<dbReference type="PANTHER" id="PTHR43130:SF11">
    <property type="entry name" value="TRANSCRIPTIONAL REGULATORY PROTEIN"/>
    <property type="match status" value="1"/>
</dbReference>
<protein>
    <submittedName>
        <fullName evidence="5">AraC family transcriptional regulator</fullName>
    </submittedName>
</protein>
<proteinExistence type="predicted"/>
<feature type="domain" description="HTH araC/xylS-type" evidence="4">
    <location>
        <begin position="236"/>
        <end position="334"/>
    </location>
</feature>
<dbReference type="InterPro" id="IPR018062">
    <property type="entry name" value="HTH_AraC-typ_CS"/>
</dbReference>
<keyword evidence="6" id="KW-1185">Reference proteome</keyword>
<dbReference type="Pfam" id="PF01965">
    <property type="entry name" value="DJ-1_PfpI"/>
    <property type="match status" value="1"/>
</dbReference>
<evidence type="ECO:0000256" key="2">
    <source>
        <dbReference type="ARBA" id="ARBA00023125"/>
    </source>
</evidence>
<dbReference type="GO" id="GO:0043565">
    <property type="term" value="F:sequence-specific DNA binding"/>
    <property type="evidence" value="ECO:0007669"/>
    <property type="project" value="InterPro"/>
</dbReference>
<dbReference type="Gene3D" id="1.10.10.60">
    <property type="entry name" value="Homeodomain-like"/>
    <property type="match status" value="1"/>
</dbReference>
<dbReference type="InterPro" id="IPR052158">
    <property type="entry name" value="INH-QAR"/>
</dbReference>
<reference evidence="6" key="1">
    <citation type="submission" date="2015-06" db="EMBL/GenBank/DDBJ databases">
        <title>Complete genome sequence and metabolic analysis of phthalate degradation pathway in Gordonia sp. QH-11.</title>
        <authorList>
            <person name="Jin D."/>
            <person name="Kong X."/>
            <person name="Bai Z."/>
        </authorList>
    </citation>
    <scope>NUCLEOTIDE SEQUENCE [LARGE SCALE GENOMIC DNA]</scope>
    <source>
        <strain evidence="6">QH-11</strain>
    </source>
</reference>
<dbReference type="STRING" id="1136941.ACH46_09300"/>
<dbReference type="KEGG" id="goq:ACH46_09300"/>
<dbReference type="AlphaFoldDB" id="A0A0N9NG33"/>
<dbReference type="InterPro" id="IPR009057">
    <property type="entry name" value="Homeodomain-like_sf"/>
</dbReference>
<dbReference type="InterPro" id="IPR002818">
    <property type="entry name" value="DJ-1/PfpI"/>
</dbReference>
<dbReference type="Gene3D" id="3.40.50.880">
    <property type="match status" value="1"/>
</dbReference>
<keyword evidence="2" id="KW-0238">DNA-binding</keyword>
<dbReference type="EMBL" id="CP011853">
    <property type="protein sequence ID" value="ALG84656.1"/>
    <property type="molecule type" value="Genomic_DNA"/>
</dbReference>
<keyword evidence="3" id="KW-0804">Transcription</keyword>
<dbReference type="OrthoDB" id="3992151at2"/>
<name>A0A0N9NG33_9ACTN</name>
<accession>A0A0N9NG33</accession>
<evidence type="ECO:0000256" key="1">
    <source>
        <dbReference type="ARBA" id="ARBA00023015"/>
    </source>
</evidence>